<organism evidence="2 3">
    <name type="scientific">Candidatus Nomurabacteria bacterium CG2_30_43_9</name>
    <dbReference type="NCBI Taxonomy" id="1805283"/>
    <lineage>
        <taxon>Bacteria</taxon>
        <taxon>Candidatus Nomuraibacteriota</taxon>
    </lineage>
</organism>
<proteinExistence type="predicted"/>
<keyword evidence="1" id="KW-1133">Transmembrane helix</keyword>
<name>A0A1J5GAN6_9BACT</name>
<gene>
    <name evidence="2" type="ORF">AUK15_00065</name>
</gene>
<evidence type="ECO:0000313" key="2">
    <source>
        <dbReference type="EMBL" id="OIP66682.1"/>
    </source>
</evidence>
<evidence type="ECO:0000313" key="3">
    <source>
        <dbReference type="Proteomes" id="UP000182059"/>
    </source>
</evidence>
<accession>A0A1J5GAN6</accession>
<dbReference type="EMBL" id="MNYX01000002">
    <property type="protein sequence ID" value="OIP66682.1"/>
    <property type="molecule type" value="Genomic_DNA"/>
</dbReference>
<protein>
    <submittedName>
        <fullName evidence="2">Uncharacterized protein</fullName>
    </submittedName>
</protein>
<comment type="caution">
    <text evidence="2">The sequence shown here is derived from an EMBL/GenBank/DDBJ whole genome shotgun (WGS) entry which is preliminary data.</text>
</comment>
<dbReference type="Proteomes" id="UP000182059">
    <property type="component" value="Unassembled WGS sequence"/>
</dbReference>
<evidence type="ECO:0000256" key="1">
    <source>
        <dbReference type="SAM" id="Phobius"/>
    </source>
</evidence>
<feature type="transmembrane region" description="Helical" evidence="1">
    <location>
        <begin position="7"/>
        <end position="25"/>
    </location>
</feature>
<reference evidence="2 3" key="1">
    <citation type="journal article" date="2016" name="Environ. Microbiol.">
        <title>Genomic resolution of a cold subsurface aquifer community provides metabolic insights for novel microbes adapted to high CO concentrations.</title>
        <authorList>
            <person name="Probst A.J."/>
            <person name="Castelle C.J."/>
            <person name="Singh A."/>
            <person name="Brown C.T."/>
            <person name="Anantharaman K."/>
            <person name="Sharon I."/>
            <person name="Hug L.A."/>
            <person name="Burstein D."/>
            <person name="Emerson J.B."/>
            <person name="Thomas B.C."/>
            <person name="Banfield J.F."/>
        </authorList>
    </citation>
    <scope>NUCLEOTIDE SEQUENCE [LARGE SCALE GENOMIC DNA]</scope>
    <source>
        <strain evidence="2">CG2_30_43_9</strain>
    </source>
</reference>
<sequence>MTKHTVLTILGVAVVVVAIGGFPSWARTPLLVVVGVAISVLSYLSSVVYCSNCKKLIDDAEQAFPSAPEEKIVNTQKIQ</sequence>
<keyword evidence="1" id="KW-0472">Membrane</keyword>
<feature type="transmembrane region" description="Helical" evidence="1">
    <location>
        <begin position="31"/>
        <end position="50"/>
    </location>
</feature>
<keyword evidence="1" id="KW-0812">Transmembrane</keyword>
<dbReference type="AlphaFoldDB" id="A0A1J5GAN6"/>